<comment type="caution">
    <text evidence="2">The sequence shown here is derived from an EMBL/GenBank/DDBJ whole genome shotgun (WGS) entry which is preliminary data.</text>
</comment>
<dbReference type="Pfam" id="PF12323">
    <property type="entry name" value="HTH_OrfB_IS605"/>
    <property type="match status" value="1"/>
</dbReference>
<dbReference type="AlphaFoldDB" id="A0A850TFF6"/>
<gene>
    <name evidence="2" type="ORF">HXW94_19030</name>
</gene>
<organism evidence="2 3">
    <name type="scientific">Desulfobacter latus</name>
    <dbReference type="NCBI Taxonomy" id="2292"/>
    <lineage>
        <taxon>Bacteria</taxon>
        <taxon>Pseudomonadati</taxon>
        <taxon>Thermodesulfobacteriota</taxon>
        <taxon>Desulfobacteria</taxon>
        <taxon>Desulfobacterales</taxon>
        <taxon>Desulfobacteraceae</taxon>
        <taxon>Desulfobacter</taxon>
    </lineage>
</organism>
<dbReference type="EMBL" id="JACADJ010000237">
    <property type="protein sequence ID" value="NWH07027.1"/>
    <property type="molecule type" value="Genomic_DNA"/>
</dbReference>
<feature type="non-terminal residue" evidence="2">
    <location>
        <position position="40"/>
    </location>
</feature>
<evidence type="ECO:0000313" key="2">
    <source>
        <dbReference type="EMBL" id="NWH07027.1"/>
    </source>
</evidence>
<keyword evidence="3" id="KW-1185">Reference proteome</keyword>
<accession>A0A850TFF6</accession>
<feature type="domain" description="Transposase putative helix-turn-helix" evidence="1">
    <location>
        <begin position="1"/>
        <end position="39"/>
    </location>
</feature>
<proteinExistence type="predicted"/>
<evidence type="ECO:0000313" key="3">
    <source>
        <dbReference type="Proteomes" id="UP000553343"/>
    </source>
</evidence>
<dbReference type="Proteomes" id="UP000553343">
    <property type="component" value="Unassembled WGS sequence"/>
</dbReference>
<evidence type="ECO:0000259" key="1">
    <source>
        <dbReference type="Pfam" id="PF12323"/>
    </source>
</evidence>
<sequence length="40" mass="4793">MQLAHKIELDPTNVQRGYFIRACGTARFTWNWALAEWNRQ</sequence>
<protein>
    <submittedName>
        <fullName evidence="2">Helix-turn-helix domain-containing protein</fullName>
    </submittedName>
</protein>
<name>A0A850TFF6_9BACT</name>
<dbReference type="InterPro" id="IPR021027">
    <property type="entry name" value="Transposase_put_HTH"/>
</dbReference>
<reference evidence="2 3" key="1">
    <citation type="submission" date="2020-06" db="EMBL/GenBank/DDBJ databases">
        <title>High-quality draft genome of sulfate reducer Desulfobacter latus type strain AcrS2 isolated from marine sediment.</title>
        <authorList>
            <person name="Hoppe M."/>
            <person name="Larsen C.K."/>
            <person name="Marshall I.P.G."/>
            <person name="Schramm A."/>
            <person name="Marietou A.G."/>
        </authorList>
    </citation>
    <scope>NUCLEOTIDE SEQUENCE [LARGE SCALE GENOMIC DNA]</scope>
    <source>
        <strain evidence="2 3">AcRS2</strain>
    </source>
</reference>